<evidence type="ECO:0008006" key="4">
    <source>
        <dbReference type="Google" id="ProtNLM"/>
    </source>
</evidence>
<dbReference type="PANTHER" id="PTHR34458:SF5">
    <property type="entry name" value="POLLEN OLE E 1 ALLERGEN AND EXTENSIN FAMILY PROTEIN"/>
    <property type="match status" value="1"/>
</dbReference>
<proteinExistence type="predicted"/>
<dbReference type="OMA" id="DGNMGVN"/>
<dbReference type="eggNOG" id="ENOG502S17U">
    <property type="taxonomic scope" value="Eukaryota"/>
</dbReference>
<dbReference type="AlphaFoldDB" id="V4LWQ6"/>
<dbReference type="KEGG" id="eus:EUTSA_v10021613mg"/>
<reference evidence="2 3" key="1">
    <citation type="journal article" date="2013" name="Front. Plant Sci.">
        <title>The Reference Genome of the Halophytic Plant Eutrema salsugineum.</title>
        <authorList>
            <person name="Yang R."/>
            <person name="Jarvis D.E."/>
            <person name="Chen H."/>
            <person name="Beilstein M.A."/>
            <person name="Grimwood J."/>
            <person name="Jenkins J."/>
            <person name="Shu S."/>
            <person name="Prochnik S."/>
            <person name="Xin M."/>
            <person name="Ma C."/>
            <person name="Schmutz J."/>
            <person name="Wing R.A."/>
            <person name="Mitchell-Olds T."/>
            <person name="Schumaker K.S."/>
            <person name="Wang X."/>
        </authorList>
    </citation>
    <scope>NUCLEOTIDE SEQUENCE [LARGE SCALE GENOMIC DNA]</scope>
</reference>
<sequence>MTMLKNKRITFSLILVCLVMVSPMAKAQLGLGGGGGGLGGLLGGLGGLLGGGGGSGGGLGGLGGLLGLINIQGILRCSVNGNVSAPIFPNAGVQLQCGAQNNVVSASTTNGAGLFSILVNPVQLLLSTLLSDCKLAVTTPLSTCDVSLPTGQLLSPLTLVGNTVSGLIRIATLGPVGFLLAN</sequence>
<evidence type="ECO:0000256" key="1">
    <source>
        <dbReference type="SAM" id="SignalP"/>
    </source>
</evidence>
<dbReference type="Proteomes" id="UP000030689">
    <property type="component" value="Unassembled WGS sequence"/>
</dbReference>
<accession>V4LWQ6</accession>
<keyword evidence="3" id="KW-1185">Reference proteome</keyword>
<evidence type="ECO:0000313" key="2">
    <source>
        <dbReference type="EMBL" id="ESQ48269.1"/>
    </source>
</evidence>
<evidence type="ECO:0000313" key="3">
    <source>
        <dbReference type="Proteomes" id="UP000030689"/>
    </source>
</evidence>
<dbReference type="STRING" id="72664.V4LWQ6"/>
<name>V4LWQ6_EUTSA</name>
<feature type="signal peptide" evidence="1">
    <location>
        <begin position="1"/>
        <end position="27"/>
    </location>
</feature>
<organism evidence="2 3">
    <name type="scientific">Eutrema salsugineum</name>
    <name type="common">Saltwater cress</name>
    <name type="synonym">Sisymbrium salsugineum</name>
    <dbReference type="NCBI Taxonomy" id="72664"/>
    <lineage>
        <taxon>Eukaryota</taxon>
        <taxon>Viridiplantae</taxon>
        <taxon>Streptophyta</taxon>
        <taxon>Embryophyta</taxon>
        <taxon>Tracheophyta</taxon>
        <taxon>Spermatophyta</taxon>
        <taxon>Magnoliopsida</taxon>
        <taxon>eudicotyledons</taxon>
        <taxon>Gunneridae</taxon>
        <taxon>Pentapetalae</taxon>
        <taxon>rosids</taxon>
        <taxon>malvids</taxon>
        <taxon>Brassicales</taxon>
        <taxon>Brassicaceae</taxon>
        <taxon>Eutremeae</taxon>
        <taxon>Eutrema</taxon>
    </lineage>
</organism>
<dbReference type="PANTHER" id="PTHR34458">
    <property type="entry name" value="POLLEN OLE E 1 ALLERGEN AND EXTENSIN FAMILY PROTEIN-RELATED"/>
    <property type="match status" value="1"/>
</dbReference>
<protein>
    <recommendedName>
        <fullName evidence="4">Phylloplanin</fullName>
    </recommendedName>
</protein>
<feature type="chain" id="PRO_5004722061" description="Phylloplanin" evidence="1">
    <location>
        <begin position="28"/>
        <end position="182"/>
    </location>
</feature>
<gene>
    <name evidence="2" type="ORF">EUTSA_v10021613mg</name>
</gene>
<dbReference type="OrthoDB" id="905355at2759"/>
<dbReference type="InterPro" id="IPR040404">
    <property type="entry name" value="Phylloplanin-like"/>
</dbReference>
<keyword evidence="1" id="KW-0732">Signal</keyword>
<dbReference type="Gramene" id="ESQ48269">
    <property type="protein sequence ID" value="ESQ48269"/>
    <property type="gene ID" value="EUTSA_v10021613mg"/>
</dbReference>
<dbReference type="EMBL" id="KI517408">
    <property type="protein sequence ID" value="ESQ48269.1"/>
    <property type="molecule type" value="Genomic_DNA"/>
</dbReference>